<dbReference type="Proteomes" id="UP001497392">
    <property type="component" value="Unassembled WGS sequence"/>
</dbReference>
<feature type="region of interest" description="Disordered" evidence="3">
    <location>
        <begin position="1"/>
        <end position="91"/>
    </location>
</feature>
<accession>A0ABP1G3P9</accession>
<dbReference type="PANTHER" id="PTHR24291:SF171">
    <property type="entry name" value="PROTEIN LUTEIN DEFICIENT 5, CHLOROPLASTIC"/>
    <property type="match status" value="1"/>
</dbReference>
<dbReference type="Gene3D" id="1.10.630.10">
    <property type="entry name" value="Cytochrome P450"/>
    <property type="match status" value="1"/>
</dbReference>
<reference evidence="4 5" key="1">
    <citation type="submission" date="2024-06" db="EMBL/GenBank/DDBJ databases">
        <authorList>
            <person name="Kraege A."/>
            <person name="Thomma B."/>
        </authorList>
    </citation>
    <scope>NUCLEOTIDE SEQUENCE [LARGE SCALE GENOMIC DNA]</scope>
</reference>
<dbReference type="PANTHER" id="PTHR24291">
    <property type="entry name" value="CYTOCHROME P450 FAMILY 4"/>
    <property type="match status" value="1"/>
</dbReference>
<dbReference type="PRINTS" id="PR00385">
    <property type="entry name" value="P450"/>
</dbReference>
<proteinExistence type="inferred from homology"/>
<evidence type="ECO:0000313" key="4">
    <source>
        <dbReference type="EMBL" id="CAL5224432.1"/>
    </source>
</evidence>
<dbReference type="InterPro" id="IPR001128">
    <property type="entry name" value="Cyt_P450"/>
</dbReference>
<comment type="similarity">
    <text evidence="1 2">Belongs to the cytochrome P450 family.</text>
</comment>
<keyword evidence="2" id="KW-0349">Heme</keyword>
<dbReference type="InterPro" id="IPR036396">
    <property type="entry name" value="Cyt_P450_sf"/>
</dbReference>
<dbReference type="InterPro" id="IPR017972">
    <property type="entry name" value="Cyt_P450_CS"/>
</dbReference>
<evidence type="ECO:0000256" key="3">
    <source>
        <dbReference type="SAM" id="MobiDB-lite"/>
    </source>
</evidence>
<feature type="compositionally biased region" description="Low complexity" evidence="3">
    <location>
        <begin position="41"/>
        <end position="67"/>
    </location>
</feature>
<dbReference type="SUPFAM" id="SSF48264">
    <property type="entry name" value="Cytochrome P450"/>
    <property type="match status" value="1"/>
</dbReference>
<dbReference type="PROSITE" id="PS00086">
    <property type="entry name" value="CYTOCHROME_P450"/>
    <property type="match status" value="1"/>
</dbReference>
<comment type="caution">
    <text evidence="4">The sequence shown here is derived from an EMBL/GenBank/DDBJ whole genome shotgun (WGS) entry which is preliminary data.</text>
</comment>
<protein>
    <submittedName>
        <fullName evidence="4">G7116 protein</fullName>
    </submittedName>
</protein>
<dbReference type="PRINTS" id="PR00463">
    <property type="entry name" value="EP450I"/>
</dbReference>
<keyword evidence="2" id="KW-0479">Metal-binding</keyword>
<keyword evidence="2" id="KW-0408">Iron</keyword>
<dbReference type="EMBL" id="CAXHTA020000010">
    <property type="protein sequence ID" value="CAL5224432.1"/>
    <property type="molecule type" value="Genomic_DNA"/>
</dbReference>
<keyword evidence="2" id="KW-0503">Monooxygenase</keyword>
<keyword evidence="5" id="KW-1185">Reference proteome</keyword>
<organism evidence="4 5">
    <name type="scientific">Coccomyxa viridis</name>
    <dbReference type="NCBI Taxonomy" id="1274662"/>
    <lineage>
        <taxon>Eukaryota</taxon>
        <taxon>Viridiplantae</taxon>
        <taxon>Chlorophyta</taxon>
        <taxon>core chlorophytes</taxon>
        <taxon>Trebouxiophyceae</taxon>
        <taxon>Trebouxiophyceae incertae sedis</taxon>
        <taxon>Coccomyxaceae</taxon>
        <taxon>Coccomyxa</taxon>
    </lineage>
</organism>
<evidence type="ECO:0000256" key="2">
    <source>
        <dbReference type="RuleBase" id="RU000461"/>
    </source>
</evidence>
<dbReference type="CDD" id="cd11046">
    <property type="entry name" value="CYP97"/>
    <property type="match status" value="1"/>
</dbReference>
<name>A0ABP1G3P9_9CHLO</name>
<dbReference type="InterPro" id="IPR002401">
    <property type="entry name" value="Cyt_P450_E_grp-I"/>
</dbReference>
<dbReference type="Pfam" id="PF00067">
    <property type="entry name" value="p450"/>
    <property type="match status" value="1"/>
</dbReference>
<gene>
    <name evidence="4" type="primary">g7116</name>
    <name evidence="4" type="ORF">VP750_LOCUS6091</name>
</gene>
<dbReference type="InterPro" id="IPR050196">
    <property type="entry name" value="Cytochrome_P450_Monoox"/>
</dbReference>
<evidence type="ECO:0000313" key="5">
    <source>
        <dbReference type="Proteomes" id="UP001497392"/>
    </source>
</evidence>
<keyword evidence="2" id="KW-0560">Oxidoreductase</keyword>
<sequence>MSLGSILGHNCSPPVSQPDVLPRLSREYERKRGRRGLAVVGSSSNGSEPSSNGASPSSKGKGSASGKSLDERILSGEFTDQGSTKERITRPIRKALAKDPVGPGRNIALKLAKAGKEWKAAAAVRMPEARGDIREIIGQPVFVPLQKLATIYGKVFRLSFGPKSFVVVSDAEVARYMLMTNASNYTKGVLSEILDFVMGKGLIPADGDVWKARRRAIVPSLHRKYIENMVRMFGDSALHGVSSLQQAHQAGKSVEMENFFSRLTLDIIGKAVFNYDFDSLTHDDPVIQAVYTVLREAEYRSTYPLPYWNVPLFRLIVPRQRRCQEALKTINRTLDSLIAKSKRVFDEEDQEFGEDFLSDEDPSILHFLLAGGDEITSKQLRDDLMTMLIAGHETTAAVLTWTLHCLADRPDVLARLQQEVDTVVGDRTPALDDIKQLRLTTRVINEAMRLYPQPPVLIRRAVEDDVLGGFSVAAGSDIFISVWNIHRNAGYWSNADTFDPDRFPVDGPIPNEVTEVYNYLPFGGGRRKCIGDQFALFEAVVALAILLRRFEFRMAPNAPAVAMTTGATIHTSEGLLMDVVPRTTNGLNGTPILEELAMPERTPVTCPSNKTATLIP</sequence>
<evidence type="ECO:0000256" key="1">
    <source>
        <dbReference type="ARBA" id="ARBA00010617"/>
    </source>
</evidence>